<sequence length="118" mass="13557">MNNYWNNLTSFERNLLVGVKVMNFSNENSLSENWRTSFSYHHDLGMWNFSTNPRQAYDVIEKLIDEGHAIEIKIHNYKQFSCRIALSTEILSGTSFSDAETFQESICLAALRAKGVSI</sequence>
<dbReference type="Pfam" id="PF18066">
    <property type="entry name" value="Phage_ABA_S"/>
    <property type="match status" value="1"/>
</dbReference>
<reference evidence="2 3" key="1">
    <citation type="submission" date="2020-09" db="EMBL/GenBank/DDBJ databases">
        <title>Paenibacillus sp. strain PR3 16S rRNA gene Genome sequencing and assembly.</title>
        <authorList>
            <person name="Kim J."/>
        </authorList>
    </citation>
    <scope>NUCLEOTIDE SEQUENCE [LARGE SCALE GENOMIC DNA]</scope>
    <source>
        <strain evidence="2 3">PR3</strain>
    </source>
</reference>
<dbReference type="Proteomes" id="UP000609346">
    <property type="component" value="Unassembled WGS sequence"/>
</dbReference>
<gene>
    <name evidence="2" type="ORF">H8B09_02385</name>
</gene>
<protein>
    <recommendedName>
        <fullName evidence="1">Phage ABA sandwich domain-containing protein</fullName>
    </recommendedName>
</protein>
<proteinExistence type="predicted"/>
<evidence type="ECO:0000313" key="2">
    <source>
        <dbReference type="EMBL" id="MBD3917587.1"/>
    </source>
</evidence>
<evidence type="ECO:0000259" key="1">
    <source>
        <dbReference type="Pfam" id="PF18066"/>
    </source>
</evidence>
<organism evidence="2 3">
    <name type="scientific">Paenibacillus terricola</name>
    <dbReference type="NCBI Taxonomy" id="2763503"/>
    <lineage>
        <taxon>Bacteria</taxon>
        <taxon>Bacillati</taxon>
        <taxon>Bacillota</taxon>
        <taxon>Bacilli</taxon>
        <taxon>Bacillales</taxon>
        <taxon>Paenibacillaceae</taxon>
        <taxon>Paenibacillus</taxon>
    </lineage>
</organism>
<keyword evidence="3" id="KW-1185">Reference proteome</keyword>
<dbReference type="RefSeq" id="WP_191201872.1">
    <property type="nucleotide sequence ID" value="NZ_JACXZA010000001.1"/>
</dbReference>
<dbReference type="EMBL" id="JACXZA010000001">
    <property type="protein sequence ID" value="MBD3917587.1"/>
    <property type="molecule type" value="Genomic_DNA"/>
</dbReference>
<dbReference type="InterPro" id="IPR028985">
    <property type="entry name" value="Bacillus_phage_prot-like"/>
</dbReference>
<accession>A0ABR8MRP8</accession>
<name>A0ABR8MRP8_9BACL</name>
<dbReference type="InterPro" id="IPR041270">
    <property type="entry name" value="Phage_ABA_S"/>
</dbReference>
<comment type="caution">
    <text evidence="2">The sequence shown here is derived from an EMBL/GenBank/DDBJ whole genome shotgun (WGS) entry which is preliminary data.</text>
</comment>
<feature type="domain" description="Phage ABA sandwich" evidence="1">
    <location>
        <begin position="17"/>
        <end position="111"/>
    </location>
</feature>
<dbReference type="Gene3D" id="3.30.2120.10">
    <property type="entry name" value="Bacillus phage protein-like"/>
    <property type="match status" value="1"/>
</dbReference>
<evidence type="ECO:0000313" key="3">
    <source>
        <dbReference type="Proteomes" id="UP000609346"/>
    </source>
</evidence>